<gene>
    <name evidence="3" type="primary">iolG</name>
    <name evidence="6" type="ORF">GCM10025780_13630</name>
</gene>
<comment type="function">
    <text evidence="3">Involved in the oxidation of myo-inositol (MI) to 2-keto-myo-inositol (2KMI or 2-inosose).</text>
</comment>
<evidence type="ECO:0000256" key="2">
    <source>
        <dbReference type="ARBA" id="ARBA00023027"/>
    </source>
</evidence>
<reference evidence="7" key="1">
    <citation type="journal article" date="2019" name="Int. J. Syst. Evol. Microbiol.">
        <title>The Global Catalogue of Microorganisms (GCM) 10K type strain sequencing project: providing services to taxonomists for standard genome sequencing and annotation.</title>
        <authorList>
            <consortium name="The Broad Institute Genomics Platform"/>
            <consortium name="The Broad Institute Genome Sequencing Center for Infectious Disease"/>
            <person name="Wu L."/>
            <person name="Ma J."/>
        </authorList>
    </citation>
    <scope>NUCLEOTIDE SEQUENCE [LARGE SCALE GENOMIC DNA]</scope>
    <source>
        <strain evidence="7">JCM 18956</strain>
    </source>
</reference>
<protein>
    <recommendedName>
        <fullName evidence="3">Inositol 2-dehydrogenase</fullName>
        <ecNumber evidence="3">1.1.1.18</ecNumber>
    </recommendedName>
    <alternativeName>
        <fullName evidence="3">Myo-inositol 2-dehydrogenase</fullName>
        <shortName evidence="3">MI 2-dehydrogenase</shortName>
    </alternativeName>
</protein>
<dbReference type="HAMAP" id="MF_01671">
    <property type="entry name" value="IolG"/>
    <property type="match status" value="1"/>
</dbReference>
<dbReference type="SUPFAM" id="SSF51735">
    <property type="entry name" value="NAD(P)-binding Rossmann-fold domains"/>
    <property type="match status" value="1"/>
</dbReference>
<keyword evidence="1 3" id="KW-0560">Oxidoreductase</keyword>
<dbReference type="PANTHER" id="PTHR43593">
    <property type="match status" value="1"/>
</dbReference>
<evidence type="ECO:0000259" key="4">
    <source>
        <dbReference type="Pfam" id="PF01408"/>
    </source>
</evidence>
<dbReference type="Pfam" id="PF01408">
    <property type="entry name" value="GFO_IDH_MocA"/>
    <property type="match status" value="1"/>
</dbReference>
<sequence>MSNSPAPLRVAVVGAGMMGADHVSRITQRISGAEVVAVVDPDTARATAAAATAPGAKTYAAFEDALADAQLDAVIIATPGFLHEPVILPALEAGLAILSEKPLSETVESSLRIIEAEQKLDRPHIQVGFMRRFDKGYLELRELVKSGANGALLALHCAHRNPSTPPNYSESALITDSVIHEIDTVPFIVGEPIVSVEVKKPRRNSLAPGGLLDPQFVLLETVSGVLAIVEINVNVQFGYQVTTDAVFESGVASIGRAETIQIASAGAIGQSVTPSFKERFGAAYDVEVQRWVDAAHKGEIDGPSAWDGYLASVVADAGVLAQQSGKKEPVTYALEKPAFYETTSSLATA</sequence>
<feature type="domain" description="Gfo/Idh/MocA-like oxidoreductase N-terminal" evidence="4">
    <location>
        <begin position="8"/>
        <end position="128"/>
    </location>
</feature>
<dbReference type="InterPro" id="IPR036291">
    <property type="entry name" value="NAD(P)-bd_dom_sf"/>
</dbReference>
<comment type="catalytic activity">
    <reaction evidence="3">
        <text>myo-inositol + NAD(+) = scyllo-inosose + NADH + H(+)</text>
        <dbReference type="Rhea" id="RHEA:16949"/>
        <dbReference type="ChEBI" id="CHEBI:15378"/>
        <dbReference type="ChEBI" id="CHEBI:17268"/>
        <dbReference type="ChEBI" id="CHEBI:17811"/>
        <dbReference type="ChEBI" id="CHEBI:57540"/>
        <dbReference type="ChEBI" id="CHEBI:57945"/>
        <dbReference type="EC" id="1.1.1.18"/>
    </reaction>
</comment>
<organism evidence="6 7">
    <name type="scientific">Frondihabitans cladoniiphilus</name>
    <dbReference type="NCBI Taxonomy" id="715785"/>
    <lineage>
        <taxon>Bacteria</taxon>
        <taxon>Bacillati</taxon>
        <taxon>Actinomycetota</taxon>
        <taxon>Actinomycetes</taxon>
        <taxon>Micrococcales</taxon>
        <taxon>Microbacteriaceae</taxon>
        <taxon>Frondihabitans</taxon>
    </lineage>
</organism>
<evidence type="ECO:0000313" key="6">
    <source>
        <dbReference type="EMBL" id="GAA4671222.1"/>
    </source>
</evidence>
<evidence type="ECO:0000256" key="1">
    <source>
        <dbReference type="ARBA" id="ARBA00023002"/>
    </source>
</evidence>
<dbReference type="PANTHER" id="PTHR43593:SF1">
    <property type="entry name" value="INOSITOL 2-DEHYDROGENASE"/>
    <property type="match status" value="1"/>
</dbReference>
<dbReference type="Gene3D" id="3.40.50.720">
    <property type="entry name" value="NAD(P)-binding Rossmann-like Domain"/>
    <property type="match status" value="1"/>
</dbReference>
<proteinExistence type="inferred from homology"/>
<evidence type="ECO:0000259" key="5">
    <source>
        <dbReference type="Pfam" id="PF22725"/>
    </source>
</evidence>
<evidence type="ECO:0000256" key="3">
    <source>
        <dbReference type="HAMAP-Rule" id="MF_01671"/>
    </source>
</evidence>
<dbReference type="Proteomes" id="UP001501295">
    <property type="component" value="Unassembled WGS sequence"/>
</dbReference>
<keyword evidence="7" id="KW-1185">Reference proteome</keyword>
<dbReference type="EMBL" id="BAABLM010000002">
    <property type="protein sequence ID" value="GAA4671222.1"/>
    <property type="molecule type" value="Genomic_DNA"/>
</dbReference>
<dbReference type="SUPFAM" id="SSF55347">
    <property type="entry name" value="Glyceraldehyde-3-phosphate dehydrogenase-like, C-terminal domain"/>
    <property type="match status" value="1"/>
</dbReference>
<accession>A0ABP8VS85</accession>
<dbReference type="Pfam" id="PF22725">
    <property type="entry name" value="GFO_IDH_MocA_C3"/>
    <property type="match status" value="1"/>
</dbReference>
<dbReference type="RefSeq" id="WP_345374674.1">
    <property type="nucleotide sequence ID" value="NZ_BAABLM010000002.1"/>
</dbReference>
<name>A0ABP8VS85_9MICO</name>
<comment type="subunit">
    <text evidence="3">Homotetramer.</text>
</comment>
<feature type="domain" description="GFO/IDH/MocA-like oxidoreductase" evidence="5">
    <location>
        <begin position="137"/>
        <end position="251"/>
    </location>
</feature>
<comment type="caution">
    <text evidence="6">The sequence shown here is derived from an EMBL/GenBank/DDBJ whole genome shotgun (WGS) entry which is preliminary data.</text>
</comment>
<dbReference type="EC" id="1.1.1.18" evidence="3"/>
<keyword evidence="2 3" id="KW-0520">NAD</keyword>
<dbReference type="InterPro" id="IPR000683">
    <property type="entry name" value="Gfo/Idh/MocA-like_OxRdtase_N"/>
</dbReference>
<dbReference type="InterPro" id="IPR023794">
    <property type="entry name" value="MI/DCI_dehydrogenase"/>
</dbReference>
<comment type="similarity">
    <text evidence="3">Belongs to the Gfo/Idh/MocA family.</text>
</comment>
<dbReference type="InterPro" id="IPR050424">
    <property type="entry name" value="Gfo-Idh-MocA_inositol_DH"/>
</dbReference>
<evidence type="ECO:0000313" key="7">
    <source>
        <dbReference type="Proteomes" id="UP001501295"/>
    </source>
</evidence>
<dbReference type="InterPro" id="IPR055170">
    <property type="entry name" value="GFO_IDH_MocA-like_dom"/>
</dbReference>
<dbReference type="Gene3D" id="3.30.360.10">
    <property type="entry name" value="Dihydrodipicolinate Reductase, domain 2"/>
    <property type="match status" value="1"/>
</dbReference>